<evidence type="ECO:0000313" key="1">
    <source>
        <dbReference type="EMBL" id="MCC9065038.1"/>
    </source>
</evidence>
<dbReference type="Proteomes" id="UP001430679">
    <property type="component" value="Unassembled WGS sequence"/>
</dbReference>
<organism evidence="1 2">
    <name type="scientific">Flavobacterium piscisymbiosum</name>
    <dbReference type="NCBI Taxonomy" id="2893753"/>
    <lineage>
        <taxon>Bacteria</taxon>
        <taxon>Pseudomonadati</taxon>
        <taxon>Bacteroidota</taxon>
        <taxon>Flavobacteriia</taxon>
        <taxon>Flavobacteriales</taxon>
        <taxon>Flavobacteriaceae</taxon>
        <taxon>Flavobacterium</taxon>
    </lineage>
</organism>
<accession>A0ABS8MHR7</accession>
<dbReference type="EMBL" id="JAJJMM010000001">
    <property type="protein sequence ID" value="MCC9065038.1"/>
    <property type="molecule type" value="Genomic_DNA"/>
</dbReference>
<evidence type="ECO:0000313" key="2">
    <source>
        <dbReference type="Proteomes" id="UP001430679"/>
    </source>
</evidence>
<gene>
    <name evidence="1" type="ORF">LNP81_18700</name>
</gene>
<sequence length="72" mass="8530">MKKFEIKKIAPDSWMVSHNELPKFTCRFEQGKFNYSRTIKGLSDPTGDPKEIQLLEKMEKWLAQYHKDKING</sequence>
<name>A0ABS8MHR7_9FLAO</name>
<comment type="caution">
    <text evidence="1">The sequence shown here is derived from an EMBL/GenBank/DDBJ whole genome shotgun (WGS) entry which is preliminary data.</text>
</comment>
<reference evidence="1" key="1">
    <citation type="submission" date="2021-11" db="EMBL/GenBank/DDBJ databases">
        <title>Description of novel Flavobacterium species.</title>
        <authorList>
            <person name="Saticioglu I.B."/>
            <person name="Ay H."/>
            <person name="Altun S."/>
            <person name="Duman M."/>
        </authorList>
    </citation>
    <scope>NUCLEOTIDE SEQUENCE</scope>
    <source>
        <strain evidence="1">F-30</strain>
    </source>
</reference>
<proteinExistence type="predicted"/>
<protein>
    <submittedName>
        <fullName evidence="1">Uncharacterized protein</fullName>
    </submittedName>
</protein>
<dbReference type="RefSeq" id="WP_230038440.1">
    <property type="nucleotide sequence ID" value="NZ_JAJJMM010000001.1"/>
</dbReference>
<keyword evidence="2" id="KW-1185">Reference proteome</keyword>